<dbReference type="Proteomes" id="UP000664521">
    <property type="component" value="Unassembled WGS sequence"/>
</dbReference>
<name>A0A8H3IBB4_9LECA</name>
<dbReference type="CDD" id="cd10527">
    <property type="entry name" value="SET_LSMT"/>
    <property type="match status" value="1"/>
</dbReference>
<feature type="domain" description="SET" evidence="1">
    <location>
        <begin position="23"/>
        <end position="263"/>
    </location>
</feature>
<protein>
    <recommendedName>
        <fullName evidence="1">SET domain-containing protein</fullName>
    </recommendedName>
</protein>
<dbReference type="PROSITE" id="PS50280">
    <property type="entry name" value="SET"/>
    <property type="match status" value="1"/>
</dbReference>
<dbReference type="InterPro" id="IPR046341">
    <property type="entry name" value="SET_dom_sf"/>
</dbReference>
<dbReference type="InterPro" id="IPR001214">
    <property type="entry name" value="SET_dom"/>
</dbReference>
<dbReference type="PANTHER" id="PTHR13271">
    <property type="entry name" value="UNCHARACTERIZED PUTATIVE METHYLTRANSFERASE"/>
    <property type="match status" value="1"/>
</dbReference>
<dbReference type="InterPro" id="IPR050600">
    <property type="entry name" value="SETD3_SETD6_MTase"/>
</dbReference>
<organism evidence="2 3">
    <name type="scientific">Heterodermia speciosa</name>
    <dbReference type="NCBI Taxonomy" id="116794"/>
    <lineage>
        <taxon>Eukaryota</taxon>
        <taxon>Fungi</taxon>
        <taxon>Dikarya</taxon>
        <taxon>Ascomycota</taxon>
        <taxon>Pezizomycotina</taxon>
        <taxon>Lecanoromycetes</taxon>
        <taxon>OSLEUM clade</taxon>
        <taxon>Lecanoromycetidae</taxon>
        <taxon>Caliciales</taxon>
        <taxon>Physciaceae</taxon>
        <taxon>Heterodermia</taxon>
    </lineage>
</organism>
<dbReference type="AlphaFoldDB" id="A0A8H3IBB4"/>
<proteinExistence type="predicted"/>
<evidence type="ECO:0000313" key="2">
    <source>
        <dbReference type="EMBL" id="CAF9921787.1"/>
    </source>
</evidence>
<dbReference type="EMBL" id="CAJPDS010000029">
    <property type="protein sequence ID" value="CAF9921787.1"/>
    <property type="molecule type" value="Genomic_DNA"/>
</dbReference>
<reference evidence="2" key="1">
    <citation type="submission" date="2021-03" db="EMBL/GenBank/DDBJ databases">
        <authorList>
            <person name="Tagirdzhanova G."/>
        </authorList>
    </citation>
    <scope>NUCLEOTIDE SEQUENCE</scope>
</reference>
<dbReference type="GO" id="GO:0005634">
    <property type="term" value="C:nucleus"/>
    <property type="evidence" value="ECO:0007669"/>
    <property type="project" value="TreeGrafter"/>
</dbReference>
<gene>
    <name evidence="2" type="ORF">HETSPECPRED_004630</name>
</gene>
<dbReference type="OrthoDB" id="441812at2759"/>
<dbReference type="PANTHER" id="PTHR13271:SF76">
    <property type="entry name" value="SET DOMAIN-CONTAINING PROTEIN 8"/>
    <property type="match status" value="1"/>
</dbReference>
<dbReference type="GO" id="GO:0016279">
    <property type="term" value="F:protein-lysine N-methyltransferase activity"/>
    <property type="evidence" value="ECO:0007669"/>
    <property type="project" value="TreeGrafter"/>
</dbReference>
<evidence type="ECO:0000259" key="1">
    <source>
        <dbReference type="PROSITE" id="PS50280"/>
    </source>
</evidence>
<evidence type="ECO:0000313" key="3">
    <source>
        <dbReference type="Proteomes" id="UP000664521"/>
    </source>
</evidence>
<keyword evidence="3" id="KW-1185">Reference proteome</keyword>
<accession>A0A8H3IBB4</accession>
<sequence>MHRQTLSQDALPAWAQAHHVEFNGISVDAIPSKGTGLVVTASVAEKAPLMLVPKDLILSLEQVWIHAKADRHLREVLEAMGDYARSSRGAILIFLILQTTHNAVSGEDQPGKVGLRNAFTSYVQLLPSQFPIPTFWNAYEQSWLTGTSLAAALDAKLQSLDREFSSLRAATSMIPWCQRTWWHPETGNLTFDDWKMVDAMYRSRALDLPGTGHSMVPCIDFANHASGDATIALYETDTDGNAVLLLRDGQELTPGLEITITYGDEKGACEMLFSYGFLEESMAFANELYLDLDIPHDDPLKIAKKHVSKAAPGFRLFKGDKTVGWEGPFVWLLCVNEEDGLEFKITRSNDGERELKVFWNESELIDVGELESLLQRDPRSDIFQLRAAVVLRDRIAQQLSALQTNQIEETKVPFATEESAQRFQAATTLRLLEETLLLEAHEMFVQKINSKLSISVVQRYLSAASQDDEPQPIDDFS</sequence>
<comment type="caution">
    <text evidence="2">The sequence shown here is derived from an EMBL/GenBank/DDBJ whole genome shotgun (WGS) entry which is preliminary data.</text>
</comment>
<dbReference type="Gene3D" id="3.90.1410.10">
    <property type="entry name" value="set domain protein methyltransferase, domain 1"/>
    <property type="match status" value="1"/>
</dbReference>
<dbReference type="SUPFAM" id="SSF82199">
    <property type="entry name" value="SET domain"/>
    <property type="match status" value="1"/>
</dbReference>